<evidence type="ECO:0000256" key="5">
    <source>
        <dbReference type="ARBA" id="ARBA00022806"/>
    </source>
</evidence>
<dbReference type="Pfam" id="PF00271">
    <property type="entry name" value="Helicase_C"/>
    <property type="match status" value="1"/>
</dbReference>
<dbReference type="OrthoDB" id="416741at2759"/>
<dbReference type="Proteomes" id="UP000241462">
    <property type="component" value="Unassembled WGS sequence"/>
</dbReference>
<dbReference type="SUPFAM" id="SSF69065">
    <property type="entry name" value="RNase III domain-like"/>
    <property type="match status" value="2"/>
</dbReference>
<protein>
    <submittedName>
        <fullName evidence="13">ATP-dependent helicase DCL-2</fullName>
    </submittedName>
</protein>
<dbReference type="PROSITE" id="PS51192">
    <property type="entry name" value="HELICASE_ATP_BIND_1"/>
    <property type="match status" value="1"/>
</dbReference>
<dbReference type="GO" id="GO:0004525">
    <property type="term" value="F:ribonuclease III activity"/>
    <property type="evidence" value="ECO:0007669"/>
    <property type="project" value="InterPro"/>
</dbReference>
<dbReference type="EMBL" id="KZ678418">
    <property type="protein sequence ID" value="PSR90511.1"/>
    <property type="molecule type" value="Genomic_DNA"/>
</dbReference>
<dbReference type="GO" id="GO:0051607">
    <property type="term" value="P:defense response to virus"/>
    <property type="evidence" value="ECO:0007669"/>
    <property type="project" value="UniProtKB-KW"/>
</dbReference>
<dbReference type="CDD" id="cd18034">
    <property type="entry name" value="DEXHc_dicer"/>
    <property type="match status" value="1"/>
</dbReference>
<dbReference type="InterPro" id="IPR014001">
    <property type="entry name" value="Helicase_ATP-bd"/>
</dbReference>
<name>A0A2T3ABJ8_9PEZI</name>
<dbReference type="GO" id="GO:0030422">
    <property type="term" value="P:siRNA processing"/>
    <property type="evidence" value="ECO:0007669"/>
    <property type="project" value="TreeGrafter"/>
</dbReference>
<dbReference type="SUPFAM" id="SSF52540">
    <property type="entry name" value="P-loop containing nucleoside triphosphate hydrolases"/>
    <property type="match status" value="1"/>
</dbReference>
<dbReference type="InterPro" id="IPR001650">
    <property type="entry name" value="Helicase_C-like"/>
</dbReference>
<evidence type="ECO:0000313" key="14">
    <source>
        <dbReference type="Proteomes" id="UP000241462"/>
    </source>
</evidence>
<evidence type="ECO:0000256" key="8">
    <source>
        <dbReference type="PROSITE-ProRule" id="PRU00657"/>
    </source>
</evidence>
<dbReference type="PROSITE" id="PS51194">
    <property type="entry name" value="HELICASE_CTER"/>
    <property type="match status" value="1"/>
</dbReference>
<dbReference type="PROSITE" id="PS00517">
    <property type="entry name" value="RNASE_3_1"/>
    <property type="match status" value="1"/>
</dbReference>
<evidence type="ECO:0000259" key="9">
    <source>
        <dbReference type="PROSITE" id="PS50142"/>
    </source>
</evidence>
<evidence type="ECO:0000256" key="7">
    <source>
        <dbReference type="ARBA" id="ARBA00023118"/>
    </source>
</evidence>
<evidence type="ECO:0000259" key="12">
    <source>
        <dbReference type="PROSITE" id="PS51327"/>
    </source>
</evidence>
<dbReference type="GO" id="GO:0005524">
    <property type="term" value="F:ATP binding"/>
    <property type="evidence" value="ECO:0007669"/>
    <property type="project" value="UniProtKB-KW"/>
</dbReference>
<dbReference type="STRING" id="2025994.A0A2T3ABJ8"/>
<keyword evidence="5 13" id="KW-0347">Helicase</keyword>
<dbReference type="GO" id="GO:0005634">
    <property type="term" value="C:nucleus"/>
    <property type="evidence" value="ECO:0007669"/>
    <property type="project" value="TreeGrafter"/>
</dbReference>
<keyword evidence="4" id="KW-0378">Hydrolase</keyword>
<dbReference type="CDD" id="cd18802">
    <property type="entry name" value="SF2_C_dicer"/>
    <property type="match status" value="1"/>
</dbReference>
<dbReference type="Pfam" id="PF00636">
    <property type="entry name" value="Ribonuclease_3"/>
    <property type="match status" value="2"/>
</dbReference>
<keyword evidence="8" id="KW-0694">RNA-binding</keyword>
<dbReference type="InterPro" id="IPR005034">
    <property type="entry name" value="Dicer_dimerisation"/>
</dbReference>
<dbReference type="PROSITE" id="PS50142">
    <property type="entry name" value="RNASE_3_2"/>
    <property type="match status" value="2"/>
</dbReference>
<dbReference type="SMART" id="SM00535">
    <property type="entry name" value="RIBOc"/>
    <property type="match status" value="2"/>
</dbReference>
<comment type="similarity">
    <text evidence="8">Belongs to the helicase family. Dicer subfamily.</text>
</comment>
<dbReference type="InterPro" id="IPR027417">
    <property type="entry name" value="P-loop_NTPase"/>
</dbReference>
<proteinExistence type="inferred from homology"/>
<dbReference type="Pfam" id="PF03368">
    <property type="entry name" value="Dicer_dimer"/>
    <property type="match status" value="1"/>
</dbReference>
<feature type="domain" description="RNase III" evidence="9">
    <location>
        <begin position="1105"/>
        <end position="1300"/>
    </location>
</feature>
<organism evidence="13 14">
    <name type="scientific">Coniella lustricola</name>
    <dbReference type="NCBI Taxonomy" id="2025994"/>
    <lineage>
        <taxon>Eukaryota</taxon>
        <taxon>Fungi</taxon>
        <taxon>Dikarya</taxon>
        <taxon>Ascomycota</taxon>
        <taxon>Pezizomycotina</taxon>
        <taxon>Sordariomycetes</taxon>
        <taxon>Sordariomycetidae</taxon>
        <taxon>Diaporthales</taxon>
        <taxon>Schizoparmaceae</taxon>
        <taxon>Coniella</taxon>
    </lineage>
</organism>
<dbReference type="GO" id="GO:0005737">
    <property type="term" value="C:cytoplasm"/>
    <property type="evidence" value="ECO:0007669"/>
    <property type="project" value="TreeGrafter"/>
</dbReference>
<gene>
    <name evidence="13" type="ORF">BD289DRAFT_460101</name>
</gene>
<dbReference type="PANTHER" id="PTHR14950:SF37">
    <property type="entry name" value="ENDORIBONUCLEASE DICER"/>
    <property type="match status" value="1"/>
</dbReference>
<dbReference type="SMART" id="SM00487">
    <property type="entry name" value="DEXDc"/>
    <property type="match status" value="1"/>
</dbReference>
<keyword evidence="3" id="KW-0547">Nucleotide-binding</keyword>
<dbReference type="InterPro" id="IPR000999">
    <property type="entry name" value="RNase_III_dom"/>
</dbReference>
<dbReference type="Pfam" id="PF00270">
    <property type="entry name" value="DEAD"/>
    <property type="match status" value="1"/>
</dbReference>
<dbReference type="GO" id="GO:0003723">
    <property type="term" value="F:RNA binding"/>
    <property type="evidence" value="ECO:0007669"/>
    <property type="project" value="UniProtKB-UniRule"/>
</dbReference>
<evidence type="ECO:0000256" key="4">
    <source>
        <dbReference type="ARBA" id="ARBA00022801"/>
    </source>
</evidence>
<evidence type="ECO:0000256" key="6">
    <source>
        <dbReference type="ARBA" id="ARBA00022840"/>
    </source>
</evidence>
<evidence type="ECO:0000313" key="13">
    <source>
        <dbReference type="EMBL" id="PSR90511.1"/>
    </source>
</evidence>
<accession>A0A2T3ABJ8</accession>
<dbReference type="PANTHER" id="PTHR14950">
    <property type="entry name" value="DICER-RELATED"/>
    <property type="match status" value="1"/>
</dbReference>
<feature type="domain" description="Dicer dsRNA-binding fold" evidence="12">
    <location>
        <begin position="554"/>
        <end position="655"/>
    </location>
</feature>
<feature type="domain" description="Helicase C-terminal" evidence="11">
    <location>
        <begin position="361"/>
        <end position="527"/>
    </location>
</feature>
<keyword evidence="14" id="KW-1185">Reference proteome</keyword>
<evidence type="ECO:0000256" key="3">
    <source>
        <dbReference type="ARBA" id="ARBA00022741"/>
    </source>
</evidence>
<dbReference type="InterPro" id="IPR036389">
    <property type="entry name" value="RNase_III_sf"/>
</dbReference>
<keyword evidence="1" id="KW-0930">Antiviral protein</keyword>
<evidence type="ECO:0000259" key="10">
    <source>
        <dbReference type="PROSITE" id="PS51192"/>
    </source>
</evidence>
<dbReference type="CDD" id="cd00593">
    <property type="entry name" value="RIBOc"/>
    <property type="match status" value="2"/>
</dbReference>
<dbReference type="Gene3D" id="3.30.160.380">
    <property type="entry name" value="Dicer dimerisation domain"/>
    <property type="match status" value="1"/>
</dbReference>
<keyword evidence="7" id="KW-0051">Antiviral defense</keyword>
<evidence type="ECO:0000259" key="11">
    <source>
        <dbReference type="PROSITE" id="PS51194"/>
    </source>
</evidence>
<sequence length="1412" mass="159452">MVKSNYDRPVAARAYQTEMLDASLKENIICSMDTGSGKTQVAILRMKAELERMSDGKVIWFLAPTVELCSQQYRVVMAQIPSVQAKLITGSERVDVWSSSTWSTALINVKIIITTPQVLLDALLNAFIRMSSLALLVFDEVHRCSRNHPYRRIMKEFYWETKDNCEPVPHILGLTASPVTSSDITTVSTLEAILDAVCRSPTLHREELLLHSHRPSLFTVPFEAEPQLSYEDFSPSMQKLTSARNNLNIMEDPYVLHLAAQKTESSYRKLEKAVLKRQTYVQDTMKAFCRRSLGIASELGAWAADWYMYKAIRHFLESIAKQGAHSENYMDSEVVYLARIFQDADIGPPPPMLADSQLSDKVQRLIEALLKHDKDAKAICFVLERSTTVVLEHILSTHPEVSKKFKIGSMIGTSFVPGVKQNFLDLVSTSAQTALEDFRKGTKNLLVSTSVLEEGIDVPACNLVICFSKPSELRSFIQRRGRARMKDSHYYIFVDNDDETGSANWENLEAQMKRQYEDGKREIQILEAVDDPSDLVYPEIRVESTGARLTIHDAKSRLHQFVSTLVSRRYVESKPEYLIETAQAGSRPGEPPHLRATVLLPVSVPQNLRRVTGLKMWTSEKIACMDAAFQAYQALWKAELIDDHLLPLRTRLERDIETRSGTMPVRPLYNPWFDMAKEKCDGNTVFSRRTLRMLGQNGASTLEFELTVPGALPAVEPLIVWWDHETRLTLSIDTDTVISDAGGHEDAADYVMEDLLDHTPVLLALAYSHRRMEIKEDCLVRLTAKSKDFSIHQVGETLFAPSQVSASGLEYLVRAQVHEQHPYYFHAFLPFKPPRDSVQKTYKGFEDDPVDAAYLSVTKWPRQAGYFHRPLPPAQTPNAKPYSRVLLASNTKVDSIPLKYAEFGLLIPALIHHIELYLVATELSSTILAPLKLSNISMLVEAICATGARMPKNYERMEFLGDSILKTCITLNVAATNLHHAEGILSLLKDRLVSNARLCRAACDSGLDQFIVTQPLVTKGWRPPYLSELVDPLRKPTPKRIMASKTLADVVEALIGLCYMEGGLTKAIDCIQLLVPESRPKLFQQVRNILAAAAEPKGMALPASLQPLEELIEYRFEEKALLVEAVTHPSYNLSTTATCFERLEFIGDAILDYVVVHELFSVDPALENWQMHLLRTALVNADILAFFTMEWNFKEQRFDVSLSDTEGEEPSDGYSRTRSPSLAEKQVSIPLWSFMRQSSPELVTERELTQIRHKALRESILEAMHSGTHYPWALFARLRAQKFYSDFFEALVGAVWVDSGPDFEACQEFLTRSGLLRYLRRLLQDKVHVLHPKEELGRLAGNETVAYVVRQEESSAGGNEWLCQVEVGGQLVAEENGCLFKEEARVKAATRACEMIKDLRAKESESVFQHRL</sequence>
<reference evidence="13 14" key="1">
    <citation type="journal article" date="2018" name="Mycol. Prog.">
        <title>Coniella lustricola, a new species from submerged detritus.</title>
        <authorList>
            <person name="Raudabaugh D.B."/>
            <person name="Iturriaga T."/>
            <person name="Carver A."/>
            <person name="Mondo S."/>
            <person name="Pangilinan J."/>
            <person name="Lipzen A."/>
            <person name="He G."/>
            <person name="Amirebrahimi M."/>
            <person name="Grigoriev I.V."/>
            <person name="Miller A.N."/>
        </authorList>
    </citation>
    <scope>NUCLEOTIDE SEQUENCE [LARGE SCALE GENOMIC DNA]</scope>
    <source>
        <strain evidence="13 14">B22-T-1</strain>
    </source>
</reference>
<evidence type="ECO:0000256" key="1">
    <source>
        <dbReference type="ARBA" id="ARBA00022721"/>
    </source>
</evidence>
<dbReference type="Gene3D" id="1.10.1520.10">
    <property type="entry name" value="Ribonuclease III domain"/>
    <property type="match status" value="2"/>
</dbReference>
<keyword evidence="6" id="KW-0067">ATP-binding</keyword>
<feature type="domain" description="RNase III" evidence="9">
    <location>
        <begin position="920"/>
        <end position="1063"/>
    </location>
</feature>
<dbReference type="GO" id="GO:0050688">
    <property type="term" value="P:regulation of defense response to virus"/>
    <property type="evidence" value="ECO:0007669"/>
    <property type="project" value="UniProtKB-KW"/>
</dbReference>
<dbReference type="Gene3D" id="3.40.50.300">
    <property type="entry name" value="P-loop containing nucleotide triphosphate hydrolases"/>
    <property type="match status" value="2"/>
</dbReference>
<dbReference type="InParanoid" id="A0A2T3ABJ8"/>
<dbReference type="SMART" id="SM00490">
    <property type="entry name" value="HELICc"/>
    <property type="match status" value="1"/>
</dbReference>
<dbReference type="InterPro" id="IPR038248">
    <property type="entry name" value="Dicer_dimer_sf"/>
</dbReference>
<keyword evidence="2" id="KW-0677">Repeat</keyword>
<evidence type="ECO:0000256" key="2">
    <source>
        <dbReference type="ARBA" id="ARBA00022737"/>
    </source>
</evidence>
<dbReference type="PROSITE" id="PS51327">
    <property type="entry name" value="DICER_DSRBF"/>
    <property type="match status" value="1"/>
</dbReference>
<feature type="domain" description="Helicase ATP-binding" evidence="10">
    <location>
        <begin position="19"/>
        <end position="196"/>
    </location>
</feature>
<dbReference type="GO" id="GO:0004386">
    <property type="term" value="F:helicase activity"/>
    <property type="evidence" value="ECO:0007669"/>
    <property type="project" value="UniProtKB-KW"/>
</dbReference>
<dbReference type="InterPro" id="IPR011545">
    <property type="entry name" value="DEAD/DEAH_box_helicase_dom"/>
</dbReference>